<feature type="repeat" description="ANK" evidence="3">
    <location>
        <begin position="244"/>
        <end position="276"/>
    </location>
</feature>
<dbReference type="KEGG" id="tum:CBW65_10880"/>
<dbReference type="PROSITE" id="PS50297">
    <property type="entry name" value="ANK_REP_REGION"/>
    <property type="match status" value="3"/>
</dbReference>
<dbReference type="OrthoDB" id="1954422at2"/>
<sequence length="673" mass="71733">MNKNQVLKGALALSLLLPLAGAPVPVQAASTPVAIHVNGAVLNTDRAAFNENGTVYVPVRHVIEALGGDVKWDNASQKAIATVNGTTITFEIGTTSVRVGDHIVDMNGTARLVSDRTMVPVRFVGEAVGGEVQWDGAKNVVIVDTRSRPLFDAIREGNVPQVAGLLKSGISPNAVQKQKSALFVAIEAGELEIARLLLAQSGIDPYGSPDSHTPLHEAVTQSDIAAITLLVDSIKKPTFEQKVVQESALYTAVVRGRHEAAKTLLQHGVNPNIPNIIEHFRDTPEYAPQNDLLIQASRQNNAELVASLLAAGAEPNVHLDGDMASALHFAAISNYDGVIRELLTSTTTDPNIAPHSGWTPLMVAAERGHTAAVKAFVELGAPLDVKNNLGATAYLIAKTHGNTATMKLLADAGADTAYSPKLSNDAVHFYQHAHNFTDEDTELMRNAFFGQTGNVRALLAQGVDPNVVNIQGSAINYAGSYTETMQAILAAPSFKETQSKNRALNLAIEMKNTELVESLLQAGAKTDFTTYNLALDAAPDTLDALFKSGIDPDEPLHDTKNYGLTLAAMWGQSDIVRVFLANKANPNLANEEGKTPLSYTILHGDTVNAGHLLKYGADVNHADADGHTPLYYAVERSDVASVKLLLSAQAEVTPEIRSVAKAKTNAEILELLN</sequence>
<reference evidence="7" key="1">
    <citation type="submission" date="2017-05" db="EMBL/GenBank/DDBJ databases">
        <authorList>
            <person name="Sung H."/>
        </authorList>
    </citation>
    <scope>NUCLEOTIDE SEQUENCE [LARGE SCALE GENOMIC DNA]</scope>
    <source>
        <strain evidence="7">AR23208</strain>
    </source>
</reference>
<dbReference type="Pfam" id="PF00023">
    <property type="entry name" value="Ank"/>
    <property type="match status" value="1"/>
</dbReference>
<feature type="repeat" description="ANK" evidence="3">
    <location>
        <begin position="625"/>
        <end position="657"/>
    </location>
</feature>
<protein>
    <recommendedName>
        <fullName evidence="5">Copper amine oxidase-like N-terminal domain-containing protein</fullName>
    </recommendedName>
</protein>
<dbReference type="InterPro" id="IPR036770">
    <property type="entry name" value="Ankyrin_rpt-contain_sf"/>
</dbReference>
<dbReference type="PANTHER" id="PTHR24198">
    <property type="entry name" value="ANKYRIN REPEAT AND PROTEIN KINASE DOMAIN-CONTAINING PROTEIN"/>
    <property type="match status" value="1"/>
</dbReference>
<feature type="domain" description="Copper amine oxidase-like N-terminal" evidence="5">
    <location>
        <begin position="37"/>
        <end position="143"/>
    </location>
</feature>
<evidence type="ECO:0000256" key="4">
    <source>
        <dbReference type="SAM" id="SignalP"/>
    </source>
</evidence>
<keyword evidence="4" id="KW-0732">Signal</keyword>
<evidence type="ECO:0000313" key="6">
    <source>
        <dbReference type="EMBL" id="ARU61453.1"/>
    </source>
</evidence>
<dbReference type="Pfam" id="PF07833">
    <property type="entry name" value="Cu_amine_oxidN1"/>
    <property type="match status" value="1"/>
</dbReference>
<dbReference type="AlphaFoldDB" id="A0A1Y0IQ00"/>
<dbReference type="InterPro" id="IPR002110">
    <property type="entry name" value="Ankyrin_rpt"/>
</dbReference>
<feature type="repeat" description="ANK" evidence="3">
    <location>
        <begin position="592"/>
        <end position="624"/>
    </location>
</feature>
<dbReference type="SUPFAM" id="SSF55383">
    <property type="entry name" value="Copper amine oxidase, domain N"/>
    <property type="match status" value="1"/>
</dbReference>
<feature type="signal peptide" evidence="4">
    <location>
        <begin position="1"/>
        <end position="28"/>
    </location>
</feature>
<dbReference type="InterPro" id="IPR012854">
    <property type="entry name" value="Cu_amine_oxidase-like_N"/>
</dbReference>
<dbReference type="InterPro" id="IPR036582">
    <property type="entry name" value="Mao_N_sf"/>
</dbReference>
<accession>A0A1Y0IQ00</accession>
<dbReference type="Proteomes" id="UP000195437">
    <property type="component" value="Chromosome"/>
</dbReference>
<gene>
    <name evidence="6" type="ORF">CBW65_10880</name>
</gene>
<dbReference type="PROSITE" id="PS50088">
    <property type="entry name" value="ANK_REPEAT"/>
    <property type="match status" value="4"/>
</dbReference>
<dbReference type="PANTHER" id="PTHR24198:SF165">
    <property type="entry name" value="ANKYRIN REPEAT-CONTAINING PROTEIN-RELATED"/>
    <property type="match status" value="1"/>
</dbReference>
<name>A0A1Y0IQ00_9BACL</name>
<feature type="repeat" description="ANK" evidence="3">
    <location>
        <begin position="356"/>
        <end position="388"/>
    </location>
</feature>
<dbReference type="Gene3D" id="1.25.40.20">
    <property type="entry name" value="Ankyrin repeat-containing domain"/>
    <property type="match status" value="4"/>
</dbReference>
<evidence type="ECO:0000313" key="7">
    <source>
        <dbReference type="Proteomes" id="UP000195437"/>
    </source>
</evidence>
<dbReference type="SUPFAM" id="SSF48403">
    <property type="entry name" value="Ankyrin repeat"/>
    <property type="match status" value="3"/>
</dbReference>
<evidence type="ECO:0000256" key="3">
    <source>
        <dbReference type="PROSITE-ProRule" id="PRU00023"/>
    </source>
</evidence>
<dbReference type="Pfam" id="PF12796">
    <property type="entry name" value="Ank_2"/>
    <property type="match status" value="2"/>
</dbReference>
<dbReference type="RefSeq" id="WP_087456833.1">
    <property type="nucleotide sequence ID" value="NZ_CP021434.1"/>
</dbReference>
<evidence type="ECO:0000259" key="5">
    <source>
        <dbReference type="Pfam" id="PF07833"/>
    </source>
</evidence>
<keyword evidence="7" id="KW-1185">Reference proteome</keyword>
<evidence type="ECO:0000256" key="2">
    <source>
        <dbReference type="ARBA" id="ARBA00023043"/>
    </source>
</evidence>
<feature type="chain" id="PRO_5012214525" description="Copper amine oxidase-like N-terminal domain-containing protein" evidence="4">
    <location>
        <begin position="29"/>
        <end position="673"/>
    </location>
</feature>
<keyword evidence="2 3" id="KW-0040">ANK repeat</keyword>
<dbReference type="EMBL" id="CP021434">
    <property type="protein sequence ID" value="ARU61453.1"/>
    <property type="molecule type" value="Genomic_DNA"/>
</dbReference>
<dbReference type="SMART" id="SM00248">
    <property type="entry name" value="ANK"/>
    <property type="match status" value="13"/>
</dbReference>
<proteinExistence type="predicted"/>
<dbReference type="Gene3D" id="3.30.457.10">
    <property type="entry name" value="Copper amine oxidase-like, N-terminal domain"/>
    <property type="match status" value="1"/>
</dbReference>
<organism evidence="6 7">
    <name type="scientific">Tumebacillus avium</name>
    <dbReference type="NCBI Taxonomy" id="1903704"/>
    <lineage>
        <taxon>Bacteria</taxon>
        <taxon>Bacillati</taxon>
        <taxon>Bacillota</taxon>
        <taxon>Bacilli</taxon>
        <taxon>Bacillales</taxon>
        <taxon>Alicyclobacillaceae</taxon>
        <taxon>Tumebacillus</taxon>
    </lineage>
</organism>
<evidence type="ECO:0000256" key="1">
    <source>
        <dbReference type="ARBA" id="ARBA00022737"/>
    </source>
</evidence>
<keyword evidence="1" id="KW-0677">Repeat</keyword>